<feature type="region of interest" description="Disordered" evidence="1">
    <location>
        <begin position="31"/>
        <end position="79"/>
    </location>
</feature>
<evidence type="ECO:0000313" key="2">
    <source>
        <dbReference type="EMBL" id="CAA9584013.1"/>
    </source>
</evidence>
<sequence length="117" mass="12671">MRPSRLFPSKEVIVEAAGERDHVDTVGFIRAMREREPVGTPPPGSCPRGRVSGRPAAGIGGPRPSRRPRFAATRDRRRVAAAGKMRVGCGGRVARYRGAAEQQGNVREGDRPCARRG</sequence>
<name>A0A6J4VPS6_9BACT</name>
<gene>
    <name evidence="2" type="ORF">AVDCRST_MAG19-4439</name>
</gene>
<proteinExistence type="predicted"/>
<accession>A0A6J4VPS6</accession>
<organism evidence="2">
    <name type="scientific">uncultured Thermomicrobiales bacterium</name>
    <dbReference type="NCBI Taxonomy" id="1645740"/>
    <lineage>
        <taxon>Bacteria</taxon>
        <taxon>Pseudomonadati</taxon>
        <taxon>Thermomicrobiota</taxon>
        <taxon>Thermomicrobia</taxon>
        <taxon>Thermomicrobiales</taxon>
        <taxon>environmental samples</taxon>
    </lineage>
</organism>
<reference evidence="2" key="1">
    <citation type="submission" date="2020-02" db="EMBL/GenBank/DDBJ databases">
        <authorList>
            <person name="Meier V. D."/>
        </authorList>
    </citation>
    <scope>NUCLEOTIDE SEQUENCE</scope>
    <source>
        <strain evidence="2">AVDCRST_MAG19</strain>
    </source>
</reference>
<feature type="compositionally biased region" description="Basic residues" evidence="1">
    <location>
        <begin position="64"/>
        <end position="79"/>
    </location>
</feature>
<dbReference type="AlphaFoldDB" id="A0A6J4VPS6"/>
<protein>
    <submittedName>
        <fullName evidence="2">Uncharacterized protein</fullName>
    </submittedName>
</protein>
<dbReference type="EMBL" id="CADCWL010000244">
    <property type="protein sequence ID" value="CAA9584013.1"/>
    <property type="molecule type" value="Genomic_DNA"/>
</dbReference>
<evidence type="ECO:0000256" key="1">
    <source>
        <dbReference type="SAM" id="MobiDB-lite"/>
    </source>
</evidence>